<reference evidence="2" key="3">
    <citation type="journal article" date="2017" name="Nature">
        <title>Genome sequence of the progenitor of the wheat D genome Aegilops tauschii.</title>
        <authorList>
            <person name="Luo M.C."/>
            <person name="Gu Y.Q."/>
            <person name="Puiu D."/>
            <person name="Wang H."/>
            <person name="Twardziok S.O."/>
            <person name="Deal K.R."/>
            <person name="Huo N."/>
            <person name="Zhu T."/>
            <person name="Wang L."/>
            <person name="Wang Y."/>
            <person name="McGuire P.E."/>
            <person name="Liu S."/>
            <person name="Long H."/>
            <person name="Ramasamy R.K."/>
            <person name="Rodriguez J.C."/>
            <person name="Van S.L."/>
            <person name="Yuan L."/>
            <person name="Wang Z."/>
            <person name="Xia Z."/>
            <person name="Xiao L."/>
            <person name="Anderson O.D."/>
            <person name="Ouyang S."/>
            <person name="Liang Y."/>
            <person name="Zimin A.V."/>
            <person name="Pertea G."/>
            <person name="Qi P."/>
            <person name="Bennetzen J.L."/>
            <person name="Dai X."/>
            <person name="Dawson M.W."/>
            <person name="Muller H.G."/>
            <person name="Kugler K."/>
            <person name="Rivarola-Duarte L."/>
            <person name="Spannagl M."/>
            <person name="Mayer K.F.X."/>
            <person name="Lu F.H."/>
            <person name="Bevan M.W."/>
            <person name="Leroy P."/>
            <person name="Li P."/>
            <person name="You F.M."/>
            <person name="Sun Q."/>
            <person name="Liu Z."/>
            <person name="Lyons E."/>
            <person name="Wicker T."/>
            <person name="Salzberg S.L."/>
            <person name="Devos K.M."/>
            <person name="Dvorak J."/>
        </authorList>
    </citation>
    <scope>NUCLEOTIDE SEQUENCE [LARGE SCALE GENOMIC DNA]</scope>
    <source>
        <strain evidence="2">cv. AL8/78</strain>
    </source>
</reference>
<sequence>RFWWRRQRRSSRGFRPSYCRRIGTSTSLISRSRLSQQSSHWTSLTSTHSSQRAWCDQNGDGVIDAAQKEFKGHVEEMEKQRGEEDIAGSGEGWAAAFDEDNFNPRAFSDAKGKKVQESLDSEHFTNPFYDDKKNSNPFWSQSYN</sequence>
<evidence type="ECO:0000256" key="1">
    <source>
        <dbReference type="SAM" id="MobiDB-lite"/>
    </source>
</evidence>
<dbReference type="EnsemblPlants" id="AET5Gv20831600.3">
    <property type="protein sequence ID" value="AET5Gv20831600.3"/>
    <property type="gene ID" value="AET5Gv20831600"/>
</dbReference>
<reference evidence="3" key="2">
    <citation type="journal article" date="2017" name="Nat. Plants">
        <title>The Aegilops tauschii genome reveals multiple impacts of transposons.</title>
        <authorList>
            <person name="Zhao G."/>
            <person name="Zou C."/>
            <person name="Li K."/>
            <person name="Wang K."/>
            <person name="Li T."/>
            <person name="Gao L."/>
            <person name="Zhang X."/>
            <person name="Wang H."/>
            <person name="Yang Z."/>
            <person name="Liu X."/>
            <person name="Jiang W."/>
            <person name="Mao L."/>
            <person name="Kong X."/>
            <person name="Jiao Y."/>
            <person name="Jia J."/>
        </authorList>
    </citation>
    <scope>NUCLEOTIDE SEQUENCE [LARGE SCALE GENOMIC DNA]</scope>
    <source>
        <strain evidence="3">cv. AL8/78</strain>
    </source>
</reference>
<accession>A0A453LLT1</accession>
<protein>
    <submittedName>
        <fullName evidence="2">Uncharacterized protein</fullName>
    </submittedName>
</protein>
<keyword evidence="3" id="KW-1185">Reference proteome</keyword>
<dbReference type="PANTHER" id="PTHR37392:SF1">
    <property type="entry name" value="OS09G0556800 PROTEIN"/>
    <property type="match status" value="1"/>
</dbReference>
<proteinExistence type="predicted"/>
<dbReference type="AlphaFoldDB" id="A0A453LLT1"/>
<feature type="region of interest" description="Disordered" evidence="1">
    <location>
        <begin position="104"/>
        <end position="144"/>
    </location>
</feature>
<evidence type="ECO:0000313" key="3">
    <source>
        <dbReference type="Proteomes" id="UP000015105"/>
    </source>
</evidence>
<reference evidence="2" key="5">
    <citation type="journal article" date="2021" name="G3 (Bethesda)">
        <title>Aegilops tauschii genome assembly Aet v5.0 features greater sequence contiguity and improved annotation.</title>
        <authorList>
            <person name="Wang L."/>
            <person name="Zhu T."/>
            <person name="Rodriguez J.C."/>
            <person name="Deal K.R."/>
            <person name="Dubcovsky J."/>
            <person name="McGuire P.E."/>
            <person name="Lux T."/>
            <person name="Spannagl M."/>
            <person name="Mayer K.F.X."/>
            <person name="Baldrich P."/>
            <person name="Meyers B.C."/>
            <person name="Huo N."/>
            <person name="Gu Y.Q."/>
            <person name="Zhou H."/>
            <person name="Devos K.M."/>
            <person name="Bennetzen J.L."/>
            <person name="Unver T."/>
            <person name="Budak H."/>
            <person name="Gulick P.J."/>
            <person name="Galiba G."/>
            <person name="Kalapos B."/>
            <person name="Nelson D.R."/>
            <person name="Li P."/>
            <person name="You F.M."/>
            <person name="Luo M.C."/>
            <person name="Dvorak J."/>
        </authorList>
    </citation>
    <scope>NUCLEOTIDE SEQUENCE [LARGE SCALE GENOMIC DNA]</scope>
    <source>
        <strain evidence="2">cv. AL8/78</strain>
    </source>
</reference>
<name>A0A453LLT1_AEGTS</name>
<dbReference type="Proteomes" id="UP000015105">
    <property type="component" value="Chromosome 5D"/>
</dbReference>
<organism evidence="2 3">
    <name type="scientific">Aegilops tauschii subsp. strangulata</name>
    <name type="common">Goatgrass</name>
    <dbReference type="NCBI Taxonomy" id="200361"/>
    <lineage>
        <taxon>Eukaryota</taxon>
        <taxon>Viridiplantae</taxon>
        <taxon>Streptophyta</taxon>
        <taxon>Embryophyta</taxon>
        <taxon>Tracheophyta</taxon>
        <taxon>Spermatophyta</taxon>
        <taxon>Magnoliopsida</taxon>
        <taxon>Liliopsida</taxon>
        <taxon>Poales</taxon>
        <taxon>Poaceae</taxon>
        <taxon>BOP clade</taxon>
        <taxon>Pooideae</taxon>
        <taxon>Triticodae</taxon>
        <taxon>Triticeae</taxon>
        <taxon>Triticinae</taxon>
        <taxon>Aegilops</taxon>
    </lineage>
</organism>
<dbReference type="PANTHER" id="PTHR37392">
    <property type="entry name" value="OS09G0556800 PROTEIN"/>
    <property type="match status" value="1"/>
</dbReference>
<feature type="compositionally biased region" description="Basic and acidic residues" evidence="1">
    <location>
        <begin position="108"/>
        <end position="134"/>
    </location>
</feature>
<reference evidence="3" key="1">
    <citation type="journal article" date="2014" name="Science">
        <title>Ancient hybridizations among the ancestral genomes of bread wheat.</title>
        <authorList>
            <consortium name="International Wheat Genome Sequencing Consortium,"/>
            <person name="Marcussen T."/>
            <person name="Sandve S.R."/>
            <person name="Heier L."/>
            <person name="Spannagl M."/>
            <person name="Pfeifer M."/>
            <person name="Jakobsen K.S."/>
            <person name="Wulff B.B."/>
            <person name="Steuernagel B."/>
            <person name="Mayer K.F."/>
            <person name="Olsen O.A."/>
        </authorList>
    </citation>
    <scope>NUCLEOTIDE SEQUENCE [LARGE SCALE GENOMIC DNA]</scope>
    <source>
        <strain evidence="3">cv. AL8/78</strain>
    </source>
</reference>
<reference evidence="2" key="4">
    <citation type="submission" date="2019-03" db="UniProtKB">
        <authorList>
            <consortium name="EnsemblPlants"/>
        </authorList>
    </citation>
    <scope>IDENTIFICATION</scope>
</reference>
<feature type="compositionally biased region" description="Polar residues" evidence="1">
    <location>
        <begin position="135"/>
        <end position="144"/>
    </location>
</feature>
<evidence type="ECO:0000313" key="2">
    <source>
        <dbReference type="EnsemblPlants" id="AET5Gv20831600.3"/>
    </source>
</evidence>
<dbReference type="Gramene" id="AET5Gv20831600.3">
    <property type="protein sequence ID" value="AET5Gv20831600.3"/>
    <property type="gene ID" value="AET5Gv20831600"/>
</dbReference>